<reference evidence="1" key="1">
    <citation type="journal article" date="2021" name="Viruses">
        <title>Identification and Full Characterisation of Two Novel Crustacean Infecting Members of the Family Nudiviridae Provides Support for Two Subfamilies.</title>
        <authorList>
            <person name="Bateman K.S."/>
            <person name="Kerr R."/>
            <person name="Stentiford G.D."/>
            <person name="Bean T.P."/>
            <person name="Hooper C."/>
            <person name="Van Eynde B."/>
            <person name="Delbare D."/>
            <person name="Bojko J."/>
            <person name="Christiaens O."/>
            <person name="Taning C.N.T."/>
            <person name="Smagghe G."/>
            <person name="van Oers M.M."/>
            <person name="van Aerle R."/>
        </authorList>
    </citation>
    <scope>NUCLEOTIDE SEQUENCE</scope>
    <source>
        <strain evidence="1">AN2</strain>
    </source>
</reference>
<protein>
    <submittedName>
        <fullName evidence="1">Uncharacterized protein</fullName>
    </submittedName>
</protein>
<sequence>MIIVVTNVDLRKQIVNNSKIDFVNIQPHFILFGVKLSYMIDNKVIKVKPQENNTVKITNLKHDITKLFEHLVKNVNLVTFIHFDSTQLCVPDMSQILENISKFITKK</sequence>
<keyword evidence="2" id="KW-1185">Reference proteome</keyword>
<evidence type="ECO:0000313" key="1">
    <source>
        <dbReference type="EMBL" id="UBZ25680.1"/>
    </source>
</evidence>
<proteinExistence type="predicted"/>
<gene>
    <name evidence="1" type="ORF">CmNV_089</name>
</gene>
<dbReference type="Proteomes" id="UP000830962">
    <property type="component" value="Segment"/>
</dbReference>
<evidence type="ECO:0000313" key="2">
    <source>
        <dbReference type="Proteomes" id="UP000830962"/>
    </source>
</evidence>
<accession>A0AAE9C013</accession>
<organism evidence="1 2">
    <name type="scientific">Carcinus maenas nudivirus</name>
    <dbReference type="NCBI Taxonomy" id="2880837"/>
    <lineage>
        <taxon>Viruses</taxon>
        <taxon>Viruses incertae sedis</taxon>
        <taxon>Naldaviricetes</taxon>
        <taxon>Lefavirales</taxon>
        <taxon>Nudiviridae</taxon>
        <taxon>Gammanudivirus</taxon>
        <taxon>Gammanudivirus cameanadis</taxon>
    </lineage>
</organism>
<name>A0AAE9C013_9VIRU</name>
<dbReference type="EMBL" id="MZ311578">
    <property type="protein sequence ID" value="UBZ25680.1"/>
    <property type="molecule type" value="Genomic_DNA"/>
</dbReference>